<proteinExistence type="predicted"/>
<sequence length="81" mass="9257">MTTNTGNGQSQEPISNLEYDFVTVLHNKAEAVKAYDTYIKDAEQVGSQPCVELFQKLRQSDIEHAQEIRQHLQQVLQHGKM</sequence>
<dbReference type="RefSeq" id="WP_100902703.1">
    <property type="nucleotide sequence ID" value="NZ_CAWNNC010000001.1"/>
</dbReference>
<dbReference type="Gene3D" id="1.20.1260.10">
    <property type="match status" value="1"/>
</dbReference>
<keyword evidence="2" id="KW-1185">Reference proteome</keyword>
<organism evidence="1 2">
    <name type="scientific">Nostoc flagelliforme CCNUN1</name>
    <dbReference type="NCBI Taxonomy" id="2038116"/>
    <lineage>
        <taxon>Bacteria</taxon>
        <taxon>Bacillati</taxon>
        <taxon>Cyanobacteriota</taxon>
        <taxon>Cyanophyceae</taxon>
        <taxon>Nostocales</taxon>
        <taxon>Nostocaceae</taxon>
        <taxon>Nostoc</taxon>
    </lineage>
</organism>
<evidence type="ECO:0000313" key="2">
    <source>
        <dbReference type="Proteomes" id="UP000232003"/>
    </source>
</evidence>
<reference evidence="1 2" key="1">
    <citation type="submission" date="2017-11" db="EMBL/GenBank/DDBJ databases">
        <title>Complete genome of a free-living desiccation-tolerant cyanobacterium and its photosynthetic adaptation to extreme terrestrial habitat.</title>
        <authorList>
            <person name="Shang J."/>
        </authorList>
    </citation>
    <scope>NUCLEOTIDE SEQUENCE [LARGE SCALE GENOMIC DNA]</scope>
    <source>
        <strain evidence="1 2">CCNUN1</strain>
    </source>
</reference>
<dbReference type="InterPro" id="IPR012347">
    <property type="entry name" value="Ferritin-like"/>
</dbReference>
<dbReference type="KEGG" id="nfl:COO91_08954"/>
<name>A0A2K8T512_9NOSO</name>
<dbReference type="OrthoDB" id="488107at2"/>
<gene>
    <name evidence="1" type="ORF">COO91_08954</name>
</gene>
<accession>A0A2K8T512</accession>
<evidence type="ECO:0000313" key="1">
    <source>
        <dbReference type="EMBL" id="AUB42808.1"/>
    </source>
</evidence>
<dbReference type="Proteomes" id="UP000232003">
    <property type="component" value="Chromosome"/>
</dbReference>
<dbReference type="AlphaFoldDB" id="A0A2K8T512"/>
<protein>
    <submittedName>
        <fullName evidence="1">Ferritin-related</fullName>
    </submittedName>
</protein>
<dbReference type="EMBL" id="CP024785">
    <property type="protein sequence ID" value="AUB42808.1"/>
    <property type="molecule type" value="Genomic_DNA"/>
</dbReference>